<dbReference type="AlphaFoldDB" id="A0A2P5C8D4"/>
<reference evidence="3" key="1">
    <citation type="submission" date="2016-06" db="EMBL/GenBank/DDBJ databases">
        <title>Parallel loss of symbiosis genes in relatives of nitrogen-fixing non-legume Parasponia.</title>
        <authorList>
            <person name="Van Velzen R."/>
            <person name="Holmer R."/>
            <person name="Bu F."/>
            <person name="Rutten L."/>
            <person name="Van Zeijl A."/>
            <person name="Liu W."/>
            <person name="Santuari L."/>
            <person name="Cao Q."/>
            <person name="Sharma T."/>
            <person name="Shen D."/>
            <person name="Roswanjaya Y."/>
            <person name="Wardhani T."/>
            <person name="Kalhor M.S."/>
            <person name="Jansen J."/>
            <person name="Van den Hoogen J."/>
            <person name="Gungor B."/>
            <person name="Hartog M."/>
            <person name="Hontelez J."/>
            <person name="Verver J."/>
            <person name="Yang W.-C."/>
            <person name="Schijlen E."/>
            <person name="Repin R."/>
            <person name="Schilthuizen M."/>
            <person name="Schranz E."/>
            <person name="Heidstra R."/>
            <person name="Miyata K."/>
            <person name="Fedorova E."/>
            <person name="Kohlen W."/>
            <person name="Bisseling T."/>
            <person name="Smit S."/>
            <person name="Geurts R."/>
        </authorList>
    </citation>
    <scope>NUCLEOTIDE SEQUENCE [LARGE SCALE GENOMIC DNA]</scope>
    <source>
        <strain evidence="3">cv. WU1-14</strain>
    </source>
</reference>
<evidence type="ECO:0000313" key="3">
    <source>
        <dbReference type="Proteomes" id="UP000237105"/>
    </source>
</evidence>
<gene>
    <name evidence="2" type="ORF">PanWU01x14_175190</name>
</gene>
<keyword evidence="3" id="KW-1185">Reference proteome</keyword>
<evidence type="ECO:0000313" key="2">
    <source>
        <dbReference type="EMBL" id="PON57255.1"/>
    </source>
</evidence>
<sequence>METPNYSDNEEGDPSTARTTPLTFNFEEAFQLMNARLDTLVVDFNAFKKDH</sequence>
<dbReference type="EMBL" id="JXTB01000161">
    <property type="protein sequence ID" value="PON57255.1"/>
    <property type="molecule type" value="Genomic_DNA"/>
</dbReference>
<evidence type="ECO:0000256" key="1">
    <source>
        <dbReference type="SAM" id="MobiDB-lite"/>
    </source>
</evidence>
<proteinExistence type="predicted"/>
<accession>A0A2P5C8D4</accession>
<protein>
    <submittedName>
        <fullName evidence="2">Uncharacterized protein</fullName>
    </submittedName>
</protein>
<feature type="non-terminal residue" evidence="2">
    <location>
        <position position="51"/>
    </location>
</feature>
<comment type="caution">
    <text evidence="2">The sequence shown here is derived from an EMBL/GenBank/DDBJ whole genome shotgun (WGS) entry which is preliminary data.</text>
</comment>
<name>A0A2P5C8D4_PARAD</name>
<organism evidence="2 3">
    <name type="scientific">Parasponia andersonii</name>
    <name type="common">Sponia andersonii</name>
    <dbReference type="NCBI Taxonomy" id="3476"/>
    <lineage>
        <taxon>Eukaryota</taxon>
        <taxon>Viridiplantae</taxon>
        <taxon>Streptophyta</taxon>
        <taxon>Embryophyta</taxon>
        <taxon>Tracheophyta</taxon>
        <taxon>Spermatophyta</taxon>
        <taxon>Magnoliopsida</taxon>
        <taxon>eudicotyledons</taxon>
        <taxon>Gunneridae</taxon>
        <taxon>Pentapetalae</taxon>
        <taxon>rosids</taxon>
        <taxon>fabids</taxon>
        <taxon>Rosales</taxon>
        <taxon>Cannabaceae</taxon>
        <taxon>Parasponia</taxon>
    </lineage>
</organism>
<feature type="region of interest" description="Disordered" evidence="1">
    <location>
        <begin position="1"/>
        <end position="21"/>
    </location>
</feature>
<dbReference type="Proteomes" id="UP000237105">
    <property type="component" value="Unassembled WGS sequence"/>
</dbReference>